<dbReference type="EMBL" id="CAJVPY010036060">
    <property type="protein sequence ID" value="CAG8801605.1"/>
    <property type="molecule type" value="Genomic_DNA"/>
</dbReference>
<evidence type="ECO:0000313" key="1">
    <source>
        <dbReference type="EMBL" id="CAG8801605.1"/>
    </source>
</evidence>
<reference evidence="1" key="1">
    <citation type="submission" date="2021-06" db="EMBL/GenBank/DDBJ databases">
        <authorList>
            <person name="Kallberg Y."/>
            <person name="Tangrot J."/>
            <person name="Rosling A."/>
        </authorList>
    </citation>
    <scope>NUCLEOTIDE SEQUENCE</scope>
    <source>
        <strain evidence="1">MA453B</strain>
    </source>
</reference>
<feature type="non-terminal residue" evidence="1">
    <location>
        <position position="147"/>
    </location>
</feature>
<gene>
    <name evidence="1" type="ORF">DERYTH_LOCUS23488</name>
</gene>
<accession>A0A9N9PA89</accession>
<name>A0A9N9PA89_9GLOM</name>
<dbReference type="AlphaFoldDB" id="A0A9N9PA89"/>
<dbReference type="Proteomes" id="UP000789405">
    <property type="component" value="Unassembled WGS sequence"/>
</dbReference>
<keyword evidence="2" id="KW-1185">Reference proteome</keyword>
<comment type="caution">
    <text evidence="1">The sequence shown here is derived from an EMBL/GenBank/DDBJ whole genome shotgun (WGS) entry which is preliminary data.</text>
</comment>
<protein>
    <submittedName>
        <fullName evidence="1">5157_t:CDS:1</fullName>
    </submittedName>
</protein>
<organism evidence="1 2">
    <name type="scientific">Dentiscutata erythropus</name>
    <dbReference type="NCBI Taxonomy" id="1348616"/>
    <lineage>
        <taxon>Eukaryota</taxon>
        <taxon>Fungi</taxon>
        <taxon>Fungi incertae sedis</taxon>
        <taxon>Mucoromycota</taxon>
        <taxon>Glomeromycotina</taxon>
        <taxon>Glomeromycetes</taxon>
        <taxon>Diversisporales</taxon>
        <taxon>Gigasporaceae</taxon>
        <taxon>Dentiscutata</taxon>
    </lineage>
</organism>
<evidence type="ECO:0000313" key="2">
    <source>
        <dbReference type="Proteomes" id="UP000789405"/>
    </source>
</evidence>
<sequence length="147" mass="16505">MATIDTPLTYPTTPHGQSTPYNQITSYSQYQIIFHSQNTSYGQIVSQITSYPSTLLNIPLAMPPFIPLTIQPDVYTAFEKSFDKYGITVNGIKKLTNEQLDKLEASIQKPFNTINYAGLFSMINLVTNFGDIFIPTEISKSINQLLK</sequence>
<proteinExistence type="predicted"/>